<dbReference type="AlphaFoldDB" id="A0A839QC75"/>
<evidence type="ECO:0000256" key="1">
    <source>
        <dbReference type="SAM" id="MobiDB-lite"/>
    </source>
</evidence>
<feature type="compositionally biased region" description="Polar residues" evidence="1">
    <location>
        <begin position="314"/>
        <end position="323"/>
    </location>
</feature>
<gene>
    <name evidence="2" type="ORF">FHR72_003913</name>
</gene>
<feature type="compositionally biased region" description="Acidic residues" evidence="1">
    <location>
        <begin position="346"/>
        <end position="369"/>
    </location>
</feature>
<evidence type="ECO:0000313" key="2">
    <source>
        <dbReference type="EMBL" id="MBB2992414.1"/>
    </source>
</evidence>
<proteinExistence type="predicted"/>
<dbReference type="EMBL" id="JACHVU010000009">
    <property type="protein sequence ID" value="MBB2992414.1"/>
    <property type="molecule type" value="Genomic_DNA"/>
</dbReference>
<organism evidence="2 3">
    <name type="scientific">Mycolicibacterium iranicum</name>
    <name type="common">Mycobacterium iranicum</name>
    <dbReference type="NCBI Taxonomy" id="912594"/>
    <lineage>
        <taxon>Bacteria</taxon>
        <taxon>Bacillati</taxon>
        <taxon>Actinomycetota</taxon>
        <taxon>Actinomycetes</taxon>
        <taxon>Mycobacteriales</taxon>
        <taxon>Mycobacteriaceae</taxon>
        <taxon>Mycolicibacterium</taxon>
    </lineage>
</organism>
<feature type="compositionally biased region" description="Acidic residues" evidence="1">
    <location>
        <begin position="403"/>
        <end position="420"/>
    </location>
</feature>
<keyword evidence="3" id="KW-1185">Reference proteome</keyword>
<feature type="compositionally biased region" description="Low complexity" evidence="1">
    <location>
        <begin position="332"/>
        <end position="345"/>
    </location>
</feature>
<accession>A0A839QC75</accession>
<dbReference type="Proteomes" id="UP000550501">
    <property type="component" value="Unassembled WGS sequence"/>
</dbReference>
<reference evidence="2 3" key="1">
    <citation type="submission" date="2020-08" db="EMBL/GenBank/DDBJ databases">
        <title>The Agave Microbiome: Exploring the role of microbial communities in plant adaptations to desert environments.</title>
        <authorList>
            <person name="Partida-Martinez L.P."/>
        </authorList>
    </citation>
    <scope>NUCLEOTIDE SEQUENCE [LARGE SCALE GENOMIC DNA]</scope>
    <source>
        <strain evidence="2 3">AT2.18</strain>
    </source>
</reference>
<comment type="caution">
    <text evidence="2">The sequence shown here is derived from an EMBL/GenBank/DDBJ whole genome shotgun (WGS) entry which is preliminary data.</text>
</comment>
<evidence type="ECO:0008006" key="4">
    <source>
        <dbReference type="Google" id="ProtNLM"/>
    </source>
</evidence>
<name>A0A839QC75_MYCIR</name>
<dbReference type="RefSeq" id="WP_183471092.1">
    <property type="nucleotide sequence ID" value="NZ_JACHVU010000009.1"/>
</dbReference>
<feature type="region of interest" description="Disordered" evidence="1">
    <location>
        <begin position="314"/>
        <end position="436"/>
    </location>
</feature>
<feature type="compositionally biased region" description="Gly residues" evidence="1">
    <location>
        <begin position="425"/>
        <end position="436"/>
    </location>
</feature>
<sequence>MHVAVRPYLATGVALVGAGAIAVAPVHLPLPEVEIPTVSSAAVQLAAQPNPIALWTQVFGAAIDNIGGLGEEVLSDPLPVLRQILKNQFGYLQTVAAAGKGIIEGLADYVSPDNPFGLQAGIRDAFAQIEQGNIAAGVATLTSTLVLGPVISGIGLPLLQSGLLEVPGAIAQNLANAVAALFDNANAVPLLTAVVGPIVAPINAFGASVQEIVEALGAGDLIEALTAVINVPARIIGAVLNGYTDELGNTLPGLLTVSDNPFGAGLIQAVFVNIPRAIAAAIGAEPATTRQAGVLDEVSSPTIASAATVTVSLTETGSATTEPTAAADTVSPDPAEVPAAPAAEETPAEEAPADAPVEEPTDGSVEEPTDGSVQEPTDGDGAPVDDGQQDEAGSGADAGTGAQEEDTSDTDGTTDTDEPSNDTGAAGGDSSGGSDE</sequence>
<evidence type="ECO:0000313" key="3">
    <source>
        <dbReference type="Proteomes" id="UP000550501"/>
    </source>
</evidence>
<protein>
    <recommendedName>
        <fullName evidence="4">PE-PGRS family protein</fullName>
    </recommendedName>
</protein>